<keyword evidence="4 9" id="KW-1133">Transmembrane helix</keyword>
<feature type="region of interest" description="Disordered" evidence="8">
    <location>
        <begin position="501"/>
        <end position="521"/>
    </location>
</feature>
<dbReference type="PANTHER" id="PTHR31815:SF1">
    <property type="entry name" value="TRANSMEMBRANE PROTEIN 200C"/>
    <property type="match status" value="1"/>
</dbReference>
<protein>
    <submittedName>
        <fullName evidence="10">Usher syndrome type-1G protein like protein</fullName>
    </submittedName>
</protein>
<accession>A0A310SPV3</accession>
<feature type="repeat" description="ANK" evidence="6">
    <location>
        <begin position="733"/>
        <end position="765"/>
    </location>
</feature>
<reference evidence="10 11" key="1">
    <citation type="submission" date="2015-07" db="EMBL/GenBank/DDBJ databases">
        <title>The genome of Eufriesea mexicana.</title>
        <authorList>
            <person name="Pan H."/>
            <person name="Kapheim K."/>
        </authorList>
    </citation>
    <scope>NUCLEOTIDE SEQUENCE [LARGE SCALE GENOMIC DNA]</scope>
    <source>
        <strain evidence="10">0111107269</strain>
        <tissue evidence="10">Whole body</tissue>
    </source>
</reference>
<feature type="compositionally biased region" description="Basic and acidic residues" evidence="8">
    <location>
        <begin position="376"/>
        <end position="401"/>
    </location>
</feature>
<dbReference type="SMART" id="SM00248">
    <property type="entry name" value="ANK"/>
    <property type="match status" value="4"/>
</dbReference>
<feature type="region of interest" description="Disordered" evidence="8">
    <location>
        <begin position="371"/>
        <end position="401"/>
    </location>
</feature>
<feature type="region of interest" description="Disordered" evidence="8">
    <location>
        <begin position="195"/>
        <end position="218"/>
    </location>
</feature>
<evidence type="ECO:0000256" key="5">
    <source>
        <dbReference type="ARBA" id="ARBA00023136"/>
    </source>
</evidence>
<dbReference type="Proteomes" id="UP000250275">
    <property type="component" value="Unassembled WGS sequence"/>
</dbReference>
<dbReference type="InterPro" id="IPR002110">
    <property type="entry name" value="Ankyrin_rpt"/>
</dbReference>
<dbReference type="CDD" id="cd09517">
    <property type="entry name" value="SAM_USH1G_HARP"/>
    <property type="match status" value="1"/>
</dbReference>
<dbReference type="Pfam" id="PF10177">
    <property type="entry name" value="DUF2371"/>
    <property type="match status" value="1"/>
</dbReference>
<proteinExistence type="inferred from homology"/>
<evidence type="ECO:0000256" key="9">
    <source>
        <dbReference type="SAM" id="Phobius"/>
    </source>
</evidence>
<dbReference type="GO" id="GO:0016020">
    <property type="term" value="C:membrane"/>
    <property type="evidence" value="ECO:0007669"/>
    <property type="project" value="UniProtKB-SubCell"/>
</dbReference>
<evidence type="ECO:0000256" key="6">
    <source>
        <dbReference type="PROSITE-ProRule" id="PRU00023"/>
    </source>
</evidence>
<feature type="compositionally biased region" description="Polar residues" evidence="8">
    <location>
        <begin position="470"/>
        <end position="480"/>
    </location>
</feature>
<feature type="compositionally biased region" description="Basic and acidic residues" evidence="8">
    <location>
        <begin position="504"/>
        <end position="518"/>
    </location>
</feature>
<dbReference type="EMBL" id="KQ761834">
    <property type="protein sequence ID" value="OAD56697.1"/>
    <property type="molecule type" value="Genomic_DNA"/>
</dbReference>
<dbReference type="InterPro" id="IPR018787">
    <property type="entry name" value="DUF2371_TMEM200"/>
</dbReference>
<dbReference type="PROSITE" id="PS50297">
    <property type="entry name" value="ANK_REP_REGION"/>
    <property type="match status" value="1"/>
</dbReference>
<dbReference type="Pfam" id="PF12796">
    <property type="entry name" value="Ank_2"/>
    <property type="match status" value="1"/>
</dbReference>
<evidence type="ECO:0000256" key="3">
    <source>
        <dbReference type="ARBA" id="ARBA00022692"/>
    </source>
</evidence>
<feature type="region of interest" description="Disordered" evidence="8">
    <location>
        <begin position="432"/>
        <end position="480"/>
    </location>
</feature>
<keyword evidence="7" id="KW-0175">Coiled coil</keyword>
<comment type="similarity">
    <text evidence="2">Belongs to the TMEM200 family.</text>
</comment>
<dbReference type="Gene3D" id="1.10.150.50">
    <property type="entry name" value="Transcription Factor, Ets-1"/>
    <property type="match status" value="1"/>
</dbReference>
<feature type="coiled-coil region" evidence="7">
    <location>
        <begin position="809"/>
        <end position="836"/>
    </location>
</feature>
<organism evidence="10 11">
    <name type="scientific">Eufriesea mexicana</name>
    <dbReference type="NCBI Taxonomy" id="516756"/>
    <lineage>
        <taxon>Eukaryota</taxon>
        <taxon>Metazoa</taxon>
        <taxon>Ecdysozoa</taxon>
        <taxon>Arthropoda</taxon>
        <taxon>Hexapoda</taxon>
        <taxon>Insecta</taxon>
        <taxon>Pterygota</taxon>
        <taxon>Neoptera</taxon>
        <taxon>Endopterygota</taxon>
        <taxon>Hymenoptera</taxon>
        <taxon>Apocrita</taxon>
        <taxon>Aculeata</taxon>
        <taxon>Apoidea</taxon>
        <taxon>Anthophila</taxon>
        <taxon>Apidae</taxon>
        <taxon>Eufriesea</taxon>
    </lineage>
</organism>
<dbReference type="SUPFAM" id="SSF48403">
    <property type="entry name" value="Ankyrin repeat"/>
    <property type="match status" value="1"/>
</dbReference>
<comment type="subcellular location">
    <subcellularLocation>
        <location evidence="1">Membrane</location>
        <topology evidence="1">Multi-pass membrane protein</topology>
    </subcellularLocation>
</comment>
<evidence type="ECO:0000256" key="7">
    <source>
        <dbReference type="SAM" id="Coils"/>
    </source>
</evidence>
<dbReference type="AlphaFoldDB" id="A0A310SPV3"/>
<dbReference type="InterPro" id="IPR013761">
    <property type="entry name" value="SAM/pointed_sf"/>
</dbReference>
<evidence type="ECO:0000313" key="10">
    <source>
        <dbReference type="EMBL" id="OAD56697.1"/>
    </source>
</evidence>
<feature type="transmembrane region" description="Helical" evidence="9">
    <location>
        <begin position="94"/>
        <end position="115"/>
    </location>
</feature>
<sequence>MPQGSIHWQGTQRRACGPGAHWNVQVVRGKVTTRCLWYACKALGIGLLLMILGACMAIIGYYADQLSVAQEIRGNLTIRVKNESRGFHLNNLSYAGPIVMGVGGFIVVAACVMTFEARDNAAKVVPARFRFNQTSTIKNTRNQRNRRSTSSQTTKWDHQLGVFKVNRSPSPSIQEVSRKQLTAEFMQFSKELNEKQAGHSIKKSPSAPTLIDKKSPRKRVPKYAGCALLNPELLQRHALSVDNPSYSPHQVSRESLDQQKMGGSQVSMAMDLHIPNKGPVTLKVKDRSDTARRHQLLRQTKVDYVEEVDEAVKSPTGRGHSPKLSGAYSKYPDDFVPRKRNSIDIRLLEELTATKDLTKISPRDFRKISSPSFHKMSFDKGGGERRIERTMGQRKASLEFRKSPDFRRGDYRKLSVERFSIDCTKYLSDEMEMRSRASSGENLRRSRQPKLHHSRSDDNRRTSFEKQQKDSQSSRYSLNTQAVIESGGSEAEFKYFTATSLDTEESRADNSDESHAVDNDESIVVNISSDGPTESDALLEEPELENLPEVDVESSRDDLDETETCDEVTLKIDNSISDRAAKKQEHKENNILSETIRLQDFVKDEETILYIADDEVSDGYRRELVKERERTYQITVESKIDSVRGHRTPSNRDVLPSVTKLPKGSRNRMTSERFHKAARDGALDILKEATKKDCNARDDGGMTPTLWSAFEGHIDALRLLVARGGDPDKTDYFGNTALHLAAARGHEYCVKFLVKFGCNIWSLDIDRHSARDLAAINGREMTLQFLDLAQADQELNNRKKSRLLREKAEKDAEKRLKEYMKKQKMAEIRAEKEQKKLSKDRTKLDLAAVNETGILPHKPTMLTFKGRVKPSPTFSDIVGTTAKKHGSAVCRKALAKKAVDDFKVVEIEVNGKKSIRSLTGLRRDSEVMYVGTYETQTQQIGRRGKISDVWGTLSKAQSTPDLLGDRSFDEDIEQDDREEINGIRDNITTTFDNLPVSQVDAHEQNGNSCVNGSINGSINGHRANSNGHNEEISIGSAGSLARRQSMWDDDLLSEEETDEEWTPLQRFLVANNLSSVHPVLESEQIDLEALMLLTETDIAALKLPLGPKRKLMNAIANRKRALDAPENVIKDSRL</sequence>
<dbReference type="OrthoDB" id="9994280at2759"/>
<evidence type="ECO:0000256" key="8">
    <source>
        <dbReference type="SAM" id="MobiDB-lite"/>
    </source>
</evidence>
<feature type="repeat" description="ANK" evidence="6">
    <location>
        <begin position="700"/>
        <end position="732"/>
    </location>
</feature>
<feature type="region of interest" description="Disordered" evidence="8">
    <location>
        <begin position="135"/>
        <end position="156"/>
    </location>
</feature>
<dbReference type="Gene3D" id="1.25.40.20">
    <property type="entry name" value="Ankyrin repeat-containing domain"/>
    <property type="match status" value="1"/>
</dbReference>
<dbReference type="PANTHER" id="PTHR31815">
    <property type="entry name" value="AGAP005329-PA"/>
    <property type="match status" value="1"/>
</dbReference>
<keyword evidence="6" id="KW-0040">ANK repeat</keyword>
<keyword evidence="3 9" id="KW-0812">Transmembrane</keyword>
<evidence type="ECO:0000313" key="11">
    <source>
        <dbReference type="Proteomes" id="UP000250275"/>
    </source>
</evidence>
<dbReference type="SUPFAM" id="SSF47769">
    <property type="entry name" value="SAM/Pointed domain"/>
    <property type="match status" value="1"/>
</dbReference>
<dbReference type="PROSITE" id="PS50088">
    <property type="entry name" value="ANK_REPEAT"/>
    <property type="match status" value="2"/>
</dbReference>
<gene>
    <name evidence="10" type="ORF">WN48_03160</name>
</gene>
<evidence type="ECO:0000256" key="4">
    <source>
        <dbReference type="ARBA" id="ARBA00022989"/>
    </source>
</evidence>
<keyword evidence="11" id="KW-1185">Reference proteome</keyword>
<dbReference type="InterPro" id="IPR036770">
    <property type="entry name" value="Ankyrin_rpt-contain_sf"/>
</dbReference>
<evidence type="ECO:0000256" key="1">
    <source>
        <dbReference type="ARBA" id="ARBA00004141"/>
    </source>
</evidence>
<keyword evidence="5 9" id="KW-0472">Membrane</keyword>
<feature type="transmembrane region" description="Helical" evidence="9">
    <location>
        <begin position="36"/>
        <end position="63"/>
    </location>
</feature>
<name>A0A310SPV3_9HYME</name>
<evidence type="ECO:0000256" key="2">
    <source>
        <dbReference type="ARBA" id="ARBA00005308"/>
    </source>
</evidence>
<feature type="compositionally biased region" description="Basic and acidic residues" evidence="8">
    <location>
        <begin position="454"/>
        <end position="469"/>
    </location>
</feature>